<organism evidence="1">
    <name type="scientific">Rhizophora mucronata</name>
    <name type="common">Asiatic mangrove</name>
    <dbReference type="NCBI Taxonomy" id="61149"/>
    <lineage>
        <taxon>Eukaryota</taxon>
        <taxon>Viridiplantae</taxon>
        <taxon>Streptophyta</taxon>
        <taxon>Embryophyta</taxon>
        <taxon>Tracheophyta</taxon>
        <taxon>Spermatophyta</taxon>
        <taxon>Magnoliopsida</taxon>
        <taxon>eudicotyledons</taxon>
        <taxon>Gunneridae</taxon>
        <taxon>Pentapetalae</taxon>
        <taxon>rosids</taxon>
        <taxon>fabids</taxon>
        <taxon>Malpighiales</taxon>
        <taxon>Rhizophoraceae</taxon>
        <taxon>Rhizophora</taxon>
    </lineage>
</organism>
<proteinExistence type="predicted"/>
<name>A0A2P2PSD6_RHIMU</name>
<reference evidence="1" key="1">
    <citation type="submission" date="2018-02" db="EMBL/GenBank/DDBJ databases">
        <title>Rhizophora mucronata_Transcriptome.</title>
        <authorList>
            <person name="Meera S.P."/>
            <person name="Sreeshan A."/>
            <person name="Augustine A."/>
        </authorList>
    </citation>
    <scope>NUCLEOTIDE SEQUENCE</scope>
    <source>
        <tissue evidence="1">Leaf</tissue>
    </source>
</reference>
<protein>
    <submittedName>
        <fullName evidence="1">Uncharacterized protein</fullName>
    </submittedName>
</protein>
<sequence>MMHCKYFSYCCTLKIYCVCMLLED</sequence>
<evidence type="ECO:0000313" key="1">
    <source>
        <dbReference type="EMBL" id="MBX57631.1"/>
    </source>
</evidence>
<dbReference type="AlphaFoldDB" id="A0A2P2PSD6"/>
<accession>A0A2P2PSD6</accession>
<dbReference type="EMBL" id="GGEC01077147">
    <property type="protein sequence ID" value="MBX57631.1"/>
    <property type="molecule type" value="Transcribed_RNA"/>
</dbReference>